<reference evidence="1" key="2">
    <citation type="journal article" date="2015" name="Data Brief">
        <title>Shoot transcriptome of the giant reed, Arundo donax.</title>
        <authorList>
            <person name="Barrero R.A."/>
            <person name="Guerrero F.D."/>
            <person name="Moolhuijzen P."/>
            <person name="Goolsby J.A."/>
            <person name="Tidwell J."/>
            <person name="Bellgard S.E."/>
            <person name="Bellgard M.I."/>
        </authorList>
    </citation>
    <scope>NUCLEOTIDE SEQUENCE</scope>
    <source>
        <tissue evidence="1">Shoot tissue taken approximately 20 cm above the soil surface</tissue>
    </source>
</reference>
<protein>
    <submittedName>
        <fullName evidence="1">Uncharacterized protein</fullName>
    </submittedName>
</protein>
<dbReference type="EMBL" id="GBRH01226085">
    <property type="protein sequence ID" value="JAD71810.1"/>
    <property type="molecule type" value="Transcribed_RNA"/>
</dbReference>
<accession>A0A0A9CEJ7</accession>
<name>A0A0A9CEJ7_ARUDO</name>
<proteinExistence type="predicted"/>
<evidence type="ECO:0000313" key="1">
    <source>
        <dbReference type="EMBL" id="JAD71810.1"/>
    </source>
</evidence>
<organism evidence="1">
    <name type="scientific">Arundo donax</name>
    <name type="common">Giant reed</name>
    <name type="synonym">Donax arundinaceus</name>
    <dbReference type="NCBI Taxonomy" id="35708"/>
    <lineage>
        <taxon>Eukaryota</taxon>
        <taxon>Viridiplantae</taxon>
        <taxon>Streptophyta</taxon>
        <taxon>Embryophyta</taxon>
        <taxon>Tracheophyta</taxon>
        <taxon>Spermatophyta</taxon>
        <taxon>Magnoliopsida</taxon>
        <taxon>Liliopsida</taxon>
        <taxon>Poales</taxon>
        <taxon>Poaceae</taxon>
        <taxon>PACMAD clade</taxon>
        <taxon>Arundinoideae</taxon>
        <taxon>Arundineae</taxon>
        <taxon>Arundo</taxon>
    </lineage>
</organism>
<dbReference type="AlphaFoldDB" id="A0A0A9CEJ7"/>
<reference evidence="1" key="1">
    <citation type="submission" date="2014-09" db="EMBL/GenBank/DDBJ databases">
        <authorList>
            <person name="Magalhaes I.L.F."/>
            <person name="Oliveira U."/>
            <person name="Santos F.R."/>
            <person name="Vidigal T.H.D.A."/>
            <person name="Brescovit A.D."/>
            <person name="Santos A.J."/>
        </authorList>
    </citation>
    <scope>NUCLEOTIDE SEQUENCE</scope>
    <source>
        <tissue evidence="1">Shoot tissue taken approximately 20 cm above the soil surface</tissue>
    </source>
</reference>
<sequence>MDRVVLLAVPCTPAGLFVPPALCMRNQHTNNVSSKPCPEYVQSRAIDSLWSPSHLPKGSQQPSELRVS</sequence>